<sequence>MRFMMNATQVRGRLCVRWRLAITSATTNLMNGSIAWKVMSRHPCQNFNIDRNVVYGVDLVGACIGRS</sequence>
<evidence type="ECO:0000313" key="2">
    <source>
        <dbReference type="Proteomes" id="UP000494363"/>
    </source>
</evidence>
<evidence type="ECO:0000313" key="1">
    <source>
        <dbReference type="EMBL" id="CAB3774871.1"/>
    </source>
</evidence>
<protein>
    <submittedName>
        <fullName evidence="1">Uncharacterized protein</fullName>
    </submittedName>
</protein>
<keyword evidence="2" id="KW-1185">Reference proteome</keyword>
<reference evidence="1 2" key="1">
    <citation type="submission" date="2020-04" db="EMBL/GenBank/DDBJ databases">
        <authorList>
            <person name="De Canck E."/>
        </authorList>
    </citation>
    <scope>NUCLEOTIDE SEQUENCE [LARGE SCALE GENOMIC DNA]</scope>
    <source>
        <strain evidence="1 2">LMG 29542</strain>
    </source>
</reference>
<name>A0A6J5FAM8_9BURK</name>
<dbReference type="EMBL" id="CADIKH010000190">
    <property type="protein sequence ID" value="CAB3774871.1"/>
    <property type="molecule type" value="Genomic_DNA"/>
</dbReference>
<dbReference type="Proteomes" id="UP000494363">
    <property type="component" value="Unassembled WGS sequence"/>
</dbReference>
<proteinExistence type="predicted"/>
<organism evidence="1 2">
    <name type="scientific">Paraburkholderia humisilvae</name>
    <dbReference type="NCBI Taxonomy" id="627669"/>
    <lineage>
        <taxon>Bacteria</taxon>
        <taxon>Pseudomonadati</taxon>
        <taxon>Pseudomonadota</taxon>
        <taxon>Betaproteobacteria</taxon>
        <taxon>Burkholderiales</taxon>
        <taxon>Burkholderiaceae</taxon>
        <taxon>Paraburkholderia</taxon>
    </lineage>
</organism>
<accession>A0A6J5FAM8</accession>
<gene>
    <name evidence="1" type="ORF">LMG29542_08253</name>
</gene>
<dbReference type="AlphaFoldDB" id="A0A6J5FAM8"/>